<feature type="region of interest" description="Disordered" evidence="1">
    <location>
        <begin position="236"/>
        <end position="262"/>
    </location>
</feature>
<evidence type="ECO:0000313" key="2">
    <source>
        <dbReference type="EMBL" id="KAL2786787.1"/>
    </source>
</evidence>
<name>A0ABR4FU40_9EURO</name>
<evidence type="ECO:0008006" key="4">
    <source>
        <dbReference type="Google" id="ProtNLM"/>
    </source>
</evidence>
<dbReference type="EMBL" id="JBFTWV010000110">
    <property type="protein sequence ID" value="KAL2786787.1"/>
    <property type="molecule type" value="Genomic_DNA"/>
</dbReference>
<comment type="caution">
    <text evidence="2">The sequence shown here is derived from an EMBL/GenBank/DDBJ whole genome shotgun (WGS) entry which is preliminary data.</text>
</comment>
<feature type="compositionally biased region" description="Polar residues" evidence="1">
    <location>
        <begin position="239"/>
        <end position="258"/>
    </location>
</feature>
<feature type="compositionally biased region" description="Polar residues" evidence="1">
    <location>
        <begin position="69"/>
        <end position="89"/>
    </location>
</feature>
<gene>
    <name evidence="2" type="ORF">BJX66DRAFT_341832</name>
</gene>
<reference evidence="2 3" key="1">
    <citation type="submission" date="2024-07" db="EMBL/GenBank/DDBJ databases">
        <title>Section-level genome sequencing and comparative genomics of Aspergillus sections Usti and Cavernicolus.</title>
        <authorList>
            <consortium name="Lawrence Berkeley National Laboratory"/>
            <person name="Nybo J.L."/>
            <person name="Vesth T.C."/>
            <person name="Theobald S."/>
            <person name="Frisvad J.C."/>
            <person name="Larsen T.O."/>
            <person name="Kjaerboelling I."/>
            <person name="Rothschild-Mancinelli K."/>
            <person name="Lyhne E.K."/>
            <person name="Kogle M.E."/>
            <person name="Barry K."/>
            <person name="Clum A."/>
            <person name="Na H."/>
            <person name="Ledsgaard L."/>
            <person name="Lin J."/>
            <person name="Lipzen A."/>
            <person name="Kuo A."/>
            <person name="Riley R."/>
            <person name="Mondo S."/>
            <person name="Labutti K."/>
            <person name="Haridas S."/>
            <person name="Pangalinan J."/>
            <person name="Salamov A.A."/>
            <person name="Simmons B.A."/>
            <person name="Magnuson J.K."/>
            <person name="Chen J."/>
            <person name="Drula E."/>
            <person name="Henrissat B."/>
            <person name="Wiebenga A."/>
            <person name="Lubbers R.J."/>
            <person name="Gomes A.C."/>
            <person name="Makela M.R."/>
            <person name="Stajich J."/>
            <person name="Grigoriev I.V."/>
            <person name="Mortensen U.H."/>
            <person name="De Vries R.P."/>
            <person name="Baker S.E."/>
            <person name="Andersen M.R."/>
        </authorList>
    </citation>
    <scope>NUCLEOTIDE SEQUENCE [LARGE SCALE GENOMIC DNA]</scope>
    <source>
        <strain evidence="2 3">CBS 209.92</strain>
    </source>
</reference>
<protein>
    <recommendedName>
        <fullName evidence="4">BZIP transcription factor</fullName>
    </recommendedName>
</protein>
<evidence type="ECO:0000256" key="1">
    <source>
        <dbReference type="SAM" id="MobiDB-lite"/>
    </source>
</evidence>
<evidence type="ECO:0000313" key="3">
    <source>
        <dbReference type="Proteomes" id="UP001610563"/>
    </source>
</evidence>
<proteinExistence type="predicted"/>
<organism evidence="2 3">
    <name type="scientific">Aspergillus keveii</name>
    <dbReference type="NCBI Taxonomy" id="714993"/>
    <lineage>
        <taxon>Eukaryota</taxon>
        <taxon>Fungi</taxon>
        <taxon>Dikarya</taxon>
        <taxon>Ascomycota</taxon>
        <taxon>Pezizomycotina</taxon>
        <taxon>Eurotiomycetes</taxon>
        <taxon>Eurotiomycetidae</taxon>
        <taxon>Eurotiales</taxon>
        <taxon>Aspergillaceae</taxon>
        <taxon>Aspergillus</taxon>
        <taxon>Aspergillus subgen. Nidulantes</taxon>
    </lineage>
</organism>
<accession>A0ABR4FU40</accession>
<keyword evidence="3" id="KW-1185">Reference proteome</keyword>
<dbReference type="Proteomes" id="UP001610563">
    <property type="component" value="Unassembled WGS sequence"/>
</dbReference>
<sequence length="356" mass="39395">MARFRERTNVTDLEAALEAEDKNSQTEESQEEQPVHNTRSRKRAREQAGSEAENANVASGRNKPRRANSSKSPRADGSSPTSVESQSQPHRPVHGIPEDYTFVMQVGPNAMEPMGIPMGIPTRISARRPTPEPLDPLPPANAEQFNQLTQNGRPLEFSNAGPLEPVSNQQQMSAYGPQRQHSAWSVTNVETWLSNSGAAEALPEFPEYPDPEQNILSFILPEIRDTDAFAHSQPDLEPQSLQATQDTVPTTDPEQPTNVIPEVDTGREQDAPETTIDATSIDKTLRRIHNMQAIKFHRLQMQIAELIEQASAAKELSNRAGQMRATLQQPGGLFDLDFDAMEKLVKDDESNPGHSD</sequence>
<feature type="region of interest" description="Disordered" evidence="1">
    <location>
        <begin position="1"/>
        <end position="100"/>
    </location>
</feature>
<feature type="region of interest" description="Disordered" evidence="1">
    <location>
        <begin position="116"/>
        <end position="142"/>
    </location>
</feature>